<dbReference type="InterPro" id="IPR003615">
    <property type="entry name" value="HNH_nuc"/>
</dbReference>
<feature type="compositionally biased region" description="Gly residues" evidence="1">
    <location>
        <begin position="275"/>
        <end position="291"/>
    </location>
</feature>
<proteinExistence type="predicted"/>
<dbReference type="Proteomes" id="UP001218218">
    <property type="component" value="Unassembled WGS sequence"/>
</dbReference>
<reference evidence="3" key="1">
    <citation type="submission" date="2023-03" db="EMBL/GenBank/DDBJ databases">
        <title>Massive genome expansion in bonnet fungi (Mycena s.s.) driven by repeated elements and novel gene families across ecological guilds.</title>
        <authorList>
            <consortium name="Lawrence Berkeley National Laboratory"/>
            <person name="Harder C.B."/>
            <person name="Miyauchi S."/>
            <person name="Viragh M."/>
            <person name="Kuo A."/>
            <person name="Thoen E."/>
            <person name="Andreopoulos B."/>
            <person name="Lu D."/>
            <person name="Skrede I."/>
            <person name="Drula E."/>
            <person name="Henrissat B."/>
            <person name="Morin E."/>
            <person name="Kohler A."/>
            <person name="Barry K."/>
            <person name="LaButti K."/>
            <person name="Morin E."/>
            <person name="Salamov A."/>
            <person name="Lipzen A."/>
            <person name="Mereny Z."/>
            <person name="Hegedus B."/>
            <person name="Baldrian P."/>
            <person name="Stursova M."/>
            <person name="Weitz H."/>
            <person name="Taylor A."/>
            <person name="Grigoriev I.V."/>
            <person name="Nagy L.G."/>
            <person name="Martin F."/>
            <person name="Kauserud H."/>
        </authorList>
    </citation>
    <scope>NUCLEOTIDE SEQUENCE</scope>
    <source>
        <strain evidence="3">CBHHK002</strain>
    </source>
</reference>
<feature type="region of interest" description="Disordered" evidence="1">
    <location>
        <begin position="1"/>
        <end position="64"/>
    </location>
</feature>
<sequence>MSSSHNNGESILALDGGVDDRDSASSSSSEGVDDPPAQAPSQTSQLYETPDTRSHTSSIGQRVKNKLTRLSGGRVCILTKESTPKVSIEAAHLVPRAASGTLLAKLEFSFGLHYKQLHIDTTGNLVYIRADLHRSFDNKGWLLLPETDVIKRIQTHKTGAGNYKQVFTETEFTYRIIPMQLFRDRTAVFQRVSPNSEEHRKIFPADPSSPVRVTSHVNPFFVVANAGAKIADSMALLPENWQVDADILNVVGIWLRWVSIKPSQEWLKRPRFGSRGNGGHGAGDGQGGQTGSGRDRDSPTPRFSRSAHFSASGGAGAGASLSRNTLACAAADLPQLDRDDSSDTTESDILTHDAVRAVGLLDHSDFLIKWLHGMGYSTSAATFSESRKSVRNV</sequence>
<gene>
    <name evidence="3" type="ORF">DFH08DRAFT_905031</name>
</gene>
<feature type="domain" description="HNH nuclease" evidence="2">
    <location>
        <begin position="76"/>
        <end position="139"/>
    </location>
</feature>
<evidence type="ECO:0000313" key="3">
    <source>
        <dbReference type="EMBL" id="KAJ7302597.1"/>
    </source>
</evidence>
<organism evidence="3 4">
    <name type="scientific">Mycena albidolilacea</name>
    <dbReference type="NCBI Taxonomy" id="1033008"/>
    <lineage>
        <taxon>Eukaryota</taxon>
        <taxon>Fungi</taxon>
        <taxon>Dikarya</taxon>
        <taxon>Basidiomycota</taxon>
        <taxon>Agaricomycotina</taxon>
        <taxon>Agaricomycetes</taxon>
        <taxon>Agaricomycetidae</taxon>
        <taxon>Agaricales</taxon>
        <taxon>Marasmiineae</taxon>
        <taxon>Mycenaceae</taxon>
        <taxon>Mycena</taxon>
    </lineage>
</organism>
<accession>A0AAD6Z093</accession>
<dbReference type="Pfam" id="PF13391">
    <property type="entry name" value="HNH_2"/>
    <property type="match status" value="1"/>
</dbReference>
<dbReference type="EMBL" id="JARIHO010000114">
    <property type="protein sequence ID" value="KAJ7302597.1"/>
    <property type="molecule type" value="Genomic_DNA"/>
</dbReference>
<protein>
    <recommendedName>
        <fullName evidence="2">HNH nuclease domain-containing protein</fullName>
    </recommendedName>
</protein>
<name>A0AAD6Z093_9AGAR</name>
<evidence type="ECO:0000313" key="4">
    <source>
        <dbReference type="Proteomes" id="UP001218218"/>
    </source>
</evidence>
<evidence type="ECO:0000259" key="2">
    <source>
        <dbReference type="Pfam" id="PF13391"/>
    </source>
</evidence>
<keyword evidence="4" id="KW-1185">Reference proteome</keyword>
<comment type="caution">
    <text evidence="3">The sequence shown here is derived from an EMBL/GenBank/DDBJ whole genome shotgun (WGS) entry which is preliminary data.</text>
</comment>
<evidence type="ECO:0000256" key="1">
    <source>
        <dbReference type="SAM" id="MobiDB-lite"/>
    </source>
</evidence>
<feature type="region of interest" description="Disordered" evidence="1">
    <location>
        <begin position="269"/>
        <end position="315"/>
    </location>
</feature>
<dbReference type="AlphaFoldDB" id="A0AAD6Z093"/>